<gene>
    <name evidence="1" type="ORF">MPL3365_170162</name>
</gene>
<proteinExistence type="predicted"/>
<protein>
    <submittedName>
        <fullName evidence="1">Uncharacterized protein</fullName>
    </submittedName>
</protein>
<organism evidence="1 2">
    <name type="scientific">Mesorhizobium plurifarium</name>
    <dbReference type="NCBI Taxonomy" id="69974"/>
    <lineage>
        <taxon>Bacteria</taxon>
        <taxon>Pseudomonadati</taxon>
        <taxon>Pseudomonadota</taxon>
        <taxon>Alphaproteobacteria</taxon>
        <taxon>Hyphomicrobiales</taxon>
        <taxon>Phyllobacteriaceae</taxon>
        <taxon>Mesorhizobium</taxon>
    </lineage>
</organism>
<sequence length="104" mass="12034">MRPQTCLRAAATIRHNKPIGGWKTMAGSHSLSQHPAMLRSLVNNPPLLRLYVQQSEFLFVRVLRHYGVAEQQSKRINDYGPHESMLWRRLVLVMSRSETRLTNP</sequence>
<reference evidence="1 2" key="1">
    <citation type="submission" date="2014-08" db="EMBL/GenBank/DDBJ databases">
        <authorList>
            <person name="Moulin Lionel"/>
        </authorList>
    </citation>
    <scope>NUCLEOTIDE SEQUENCE [LARGE SCALE GENOMIC DNA]</scope>
</reference>
<evidence type="ECO:0000313" key="1">
    <source>
        <dbReference type="EMBL" id="CDX52923.1"/>
    </source>
</evidence>
<evidence type="ECO:0000313" key="2">
    <source>
        <dbReference type="Proteomes" id="UP000046122"/>
    </source>
</evidence>
<dbReference type="EMBL" id="CCNE01000009">
    <property type="protein sequence ID" value="CDX52923.1"/>
    <property type="molecule type" value="Genomic_DNA"/>
</dbReference>
<dbReference type="AlphaFoldDB" id="A0A090G5Q1"/>
<accession>A0A090G5Q1</accession>
<name>A0A090G5Q1_MESPL</name>
<dbReference type="Proteomes" id="UP000046122">
    <property type="component" value="Unassembled WGS sequence"/>
</dbReference>